<dbReference type="AlphaFoldDB" id="A0A5C6UIK8"/>
<dbReference type="Pfam" id="PF05685">
    <property type="entry name" value="Uma2"/>
    <property type="match status" value="1"/>
</dbReference>
<protein>
    <submittedName>
        <fullName evidence="2">Uma2 family endonuclease</fullName>
    </submittedName>
</protein>
<dbReference type="EMBL" id="VOQR01000001">
    <property type="protein sequence ID" value="TXC71905.1"/>
    <property type="molecule type" value="Genomic_DNA"/>
</dbReference>
<dbReference type="Gene3D" id="3.90.1570.10">
    <property type="entry name" value="tt1808, chain A"/>
    <property type="match status" value="1"/>
</dbReference>
<dbReference type="InterPro" id="IPR008538">
    <property type="entry name" value="Uma2"/>
</dbReference>
<keyword evidence="3" id="KW-1185">Reference proteome</keyword>
<keyword evidence="2" id="KW-0540">Nuclease</keyword>
<name>A0A5C6UIK8_9SPHN</name>
<evidence type="ECO:0000313" key="2">
    <source>
        <dbReference type="EMBL" id="TXC71905.1"/>
    </source>
</evidence>
<dbReference type="InterPro" id="IPR011335">
    <property type="entry name" value="Restrct_endonuc-II-like"/>
</dbReference>
<reference evidence="2 3" key="1">
    <citation type="journal article" date="2013" name="Antonie Van Leeuwenhoek">
        <title>Sphingomonas ginsenosidivorax sp. nov., with the ability to transform ginsenosides.</title>
        <authorList>
            <person name="Jin X.F."/>
            <person name="Kim J.K."/>
            <person name="Liu Q.M."/>
            <person name="Kang M.S."/>
            <person name="He D."/>
            <person name="Jin F.X."/>
            <person name="Kim S.C."/>
            <person name="Im W.T."/>
        </authorList>
    </citation>
    <scope>NUCLEOTIDE SEQUENCE [LARGE SCALE GENOMIC DNA]</scope>
    <source>
        <strain evidence="2 3">KHI67</strain>
    </source>
</reference>
<dbReference type="SUPFAM" id="SSF52980">
    <property type="entry name" value="Restriction endonuclease-like"/>
    <property type="match status" value="1"/>
</dbReference>
<proteinExistence type="predicted"/>
<sequence>MATDPHYRLLTAEEFLRIDFGPDMKAELDNGVIRMMTGGTRDHSRVQMNLAIAVGNALRGSGCRPYGSDMAVRTHDRSVRYPDLTIDCGTPGDQPDDLTLSDPRVVIEVLSPSTRSSDLTVKKDEYRAIASVDTIAFIDVDKQALAIHQRIENGWTETLFSPAIDLVLPSLGITIPHAEIFTDD</sequence>
<dbReference type="PANTHER" id="PTHR36558">
    <property type="entry name" value="GLR1098 PROTEIN"/>
    <property type="match status" value="1"/>
</dbReference>
<dbReference type="InterPro" id="IPR012296">
    <property type="entry name" value="Nuclease_put_TT1808"/>
</dbReference>
<keyword evidence="2" id="KW-0255">Endonuclease</keyword>
<feature type="domain" description="Putative restriction endonuclease" evidence="1">
    <location>
        <begin position="13"/>
        <end position="169"/>
    </location>
</feature>
<dbReference type="GO" id="GO:0004519">
    <property type="term" value="F:endonuclease activity"/>
    <property type="evidence" value="ECO:0007669"/>
    <property type="project" value="UniProtKB-KW"/>
</dbReference>
<keyword evidence="2" id="KW-0378">Hydrolase</keyword>
<organism evidence="2 3">
    <name type="scientific">Sphingomonas ginsenosidivorax</name>
    <dbReference type="NCBI Taxonomy" id="862135"/>
    <lineage>
        <taxon>Bacteria</taxon>
        <taxon>Pseudomonadati</taxon>
        <taxon>Pseudomonadota</taxon>
        <taxon>Alphaproteobacteria</taxon>
        <taxon>Sphingomonadales</taxon>
        <taxon>Sphingomonadaceae</taxon>
        <taxon>Sphingomonas</taxon>
    </lineage>
</organism>
<gene>
    <name evidence="2" type="ORF">FSB78_13770</name>
</gene>
<evidence type="ECO:0000313" key="3">
    <source>
        <dbReference type="Proteomes" id="UP000321250"/>
    </source>
</evidence>
<dbReference type="RefSeq" id="WP_147083181.1">
    <property type="nucleotide sequence ID" value="NZ_VOQR01000001.1"/>
</dbReference>
<comment type="caution">
    <text evidence="2">The sequence shown here is derived from an EMBL/GenBank/DDBJ whole genome shotgun (WGS) entry which is preliminary data.</text>
</comment>
<dbReference type="PANTHER" id="PTHR36558:SF1">
    <property type="entry name" value="RESTRICTION ENDONUCLEASE DOMAIN-CONTAINING PROTEIN-RELATED"/>
    <property type="match status" value="1"/>
</dbReference>
<evidence type="ECO:0000259" key="1">
    <source>
        <dbReference type="Pfam" id="PF05685"/>
    </source>
</evidence>
<dbReference type="CDD" id="cd06260">
    <property type="entry name" value="DUF820-like"/>
    <property type="match status" value="1"/>
</dbReference>
<dbReference type="OrthoDB" id="155284at2"/>
<dbReference type="Proteomes" id="UP000321250">
    <property type="component" value="Unassembled WGS sequence"/>
</dbReference>
<accession>A0A5C6UIK8</accession>